<dbReference type="Pfam" id="PF02538">
    <property type="entry name" value="Hydantoinase_B"/>
    <property type="match status" value="1"/>
</dbReference>
<dbReference type="GO" id="GO:0006749">
    <property type="term" value="P:glutathione metabolic process"/>
    <property type="evidence" value="ECO:0007669"/>
    <property type="project" value="TreeGrafter"/>
</dbReference>
<proteinExistence type="predicted"/>
<protein>
    <recommendedName>
        <fullName evidence="1">Hydantoinase B/oxoprolinase domain-containing protein</fullName>
    </recommendedName>
</protein>
<evidence type="ECO:0000313" key="2">
    <source>
        <dbReference type="EMBL" id="SVA16792.1"/>
    </source>
</evidence>
<organism evidence="2">
    <name type="scientific">marine metagenome</name>
    <dbReference type="NCBI Taxonomy" id="408172"/>
    <lineage>
        <taxon>unclassified sequences</taxon>
        <taxon>metagenomes</taxon>
        <taxon>ecological metagenomes</taxon>
    </lineage>
</organism>
<name>A0A381TL30_9ZZZZ</name>
<dbReference type="PANTHER" id="PTHR11365:SF23">
    <property type="entry name" value="HYPOTHETICAL 5-OXOPROLINASE (EUROFUNG)-RELATED"/>
    <property type="match status" value="1"/>
</dbReference>
<feature type="domain" description="Hydantoinase B/oxoprolinase" evidence="1">
    <location>
        <begin position="10"/>
        <end position="526"/>
    </location>
</feature>
<accession>A0A381TL30</accession>
<dbReference type="PANTHER" id="PTHR11365">
    <property type="entry name" value="5-OXOPROLINASE RELATED"/>
    <property type="match status" value="1"/>
</dbReference>
<evidence type="ECO:0000259" key="1">
    <source>
        <dbReference type="Pfam" id="PF02538"/>
    </source>
</evidence>
<dbReference type="AlphaFoldDB" id="A0A381TL30"/>
<dbReference type="GO" id="GO:0005829">
    <property type="term" value="C:cytosol"/>
    <property type="evidence" value="ECO:0007669"/>
    <property type="project" value="TreeGrafter"/>
</dbReference>
<dbReference type="InterPro" id="IPR003692">
    <property type="entry name" value="Hydantoinase_B"/>
</dbReference>
<reference evidence="2" key="1">
    <citation type="submission" date="2018-05" db="EMBL/GenBank/DDBJ databases">
        <authorList>
            <person name="Lanie J.A."/>
            <person name="Ng W.-L."/>
            <person name="Kazmierczak K.M."/>
            <person name="Andrzejewski T.M."/>
            <person name="Davidsen T.M."/>
            <person name="Wayne K.J."/>
            <person name="Tettelin H."/>
            <person name="Glass J.I."/>
            <person name="Rusch D."/>
            <person name="Podicherti R."/>
            <person name="Tsui H.-C.T."/>
            <person name="Winkler M.E."/>
        </authorList>
    </citation>
    <scope>NUCLEOTIDE SEQUENCE</scope>
</reference>
<sequence>MSTDGMSFSIELELLKNAAESVADQMALTIVRTARSSVAKDSMDFSTSLVNVKGDVVAQGLCQPRHMCAIPSAAGAVIERYKGQYQEGDIYILNDPYEGGTHLPDIYLFKPVFLERKLIGFSCAIVHHTDVGGRVAGGNASNSTEIYQEGLRIPPLKLYDAGEPNETLFRIIDKNVRVPDKVAGDFRAQISACELGERGFQDLGRQYGLDRLETLFDHLLDYTEELTRQAISRLQDGQWEFADHIDNDGFTNDPVPIRVRIKKAGDTITADYTGTSPQVKGAINSTLSYTSSITYACVKSVLGVDIPNNAGFFRPINIVAPEGSFVNPQLPAPVAARGLAAMRITETLFGAFAKMLPDKIFACGVGLDTGVTIAGYFADRRPFLFLEFMYVSWGGGPDRDGIDGASLPHSNYSNTPVEVIEAEQPMMIDCYGFVPDRCGAGKFRGGLAFQRHYRLLADEADLQLRSDRQKYLPYGLHGGQSGKPSISQMNRNDGDLETLPSKGLFQMQRGNVFHHITAGAAGWGDPLDRDVNNILEDVVNEKLSPEYVRREYSVVVERNSDGITWEINFEATEQLRQR</sequence>
<dbReference type="InterPro" id="IPR045079">
    <property type="entry name" value="Oxoprolinase-like"/>
</dbReference>
<gene>
    <name evidence="2" type="ORF">METZ01_LOCUS69646</name>
</gene>
<dbReference type="GO" id="GO:0017168">
    <property type="term" value="F:5-oxoprolinase (ATP-hydrolyzing) activity"/>
    <property type="evidence" value="ECO:0007669"/>
    <property type="project" value="TreeGrafter"/>
</dbReference>
<dbReference type="EMBL" id="UINC01004779">
    <property type="protein sequence ID" value="SVA16792.1"/>
    <property type="molecule type" value="Genomic_DNA"/>
</dbReference>